<evidence type="ECO:0000313" key="2">
    <source>
        <dbReference type="Proteomes" id="UP000824366"/>
    </source>
</evidence>
<dbReference type="InterPro" id="IPR006439">
    <property type="entry name" value="HAD-SF_hydro_IA"/>
</dbReference>
<dbReference type="Pfam" id="PF00702">
    <property type="entry name" value="Hydrolase"/>
    <property type="match status" value="1"/>
</dbReference>
<dbReference type="Gene3D" id="1.10.150.240">
    <property type="entry name" value="Putative phosphatase, domain 2"/>
    <property type="match status" value="1"/>
</dbReference>
<reference evidence="1 2" key="1">
    <citation type="journal article" date="2021" name="Microbiol. Spectr.">
        <title>A Single Bacterium Capable of Oxidation and Reduction of Iron at Circumneutral pH.</title>
        <authorList>
            <person name="Kato S."/>
            <person name="Ohkuma M."/>
        </authorList>
    </citation>
    <scope>NUCLEOTIDE SEQUENCE [LARGE SCALE GENOMIC DNA]</scope>
    <source>
        <strain evidence="1 2">MIZ03</strain>
    </source>
</reference>
<proteinExistence type="predicted"/>
<name>A0ABN6D8U7_9BURK</name>
<keyword evidence="2" id="KW-1185">Reference proteome</keyword>
<dbReference type="Proteomes" id="UP000824366">
    <property type="component" value="Chromosome"/>
</dbReference>
<gene>
    <name evidence="1" type="ORF">MIZ03_3351</name>
</gene>
<dbReference type="PANTHER" id="PTHR43481">
    <property type="entry name" value="FRUCTOSE-1-PHOSPHATE PHOSPHATASE"/>
    <property type="match status" value="1"/>
</dbReference>
<dbReference type="SUPFAM" id="SSF56784">
    <property type="entry name" value="HAD-like"/>
    <property type="match status" value="1"/>
</dbReference>
<protein>
    <submittedName>
        <fullName evidence="1">Validoxylamine A 7'-phosphate phosphatase</fullName>
    </submittedName>
</protein>
<dbReference type="InterPro" id="IPR051806">
    <property type="entry name" value="HAD-like_SPP"/>
</dbReference>
<organism evidence="1 2">
    <name type="scientific">Rhodoferax lithotrophicus</name>
    <dbReference type="NCBI Taxonomy" id="2798804"/>
    <lineage>
        <taxon>Bacteria</taxon>
        <taxon>Pseudomonadati</taxon>
        <taxon>Pseudomonadota</taxon>
        <taxon>Betaproteobacteria</taxon>
        <taxon>Burkholderiales</taxon>
        <taxon>Comamonadaceae</taxon>
        <taxon>Rhodoferax</taxon>
    </lineage>
</organism>
<dbReference type="InterPro" id="IPR023214">
    <property type="entry name" value="HAD_sf"/>
</dbReference>
<dbReference type="EMBL" id="AP024238">
    <property type="protein sequence ID" value="BCO28450.1"/>
    <property type="molecule type" value="Genomic_DNA"/>
</dbReference>
<dbReference type="PANTHER" id="PTHR43481:SF4">
    <property type="entry name" value="GLYCEROL-1-PHOSPHATE PHOSPHOHYDROLASE 1-RELATED"/>
    <property type="match status" value="1"/>
</dbReference>
<dbReference type="Gene3D" id="3.40.50.1000">
    <property type="entry name" value="HAD superfamily/HAD-like"/>
    <property type="match status" value="1"/>
</dbReference>
<evidence type="ECO:0000313" key="1">
    <source>
        <dbReference type="EMBL" id="BCO28450.1"/>
    </source>
</evidence>
<dbReference type="InterPro" id="IPR023198">
    <property type="entry name" value="PGP-like_dom2"/>
</dbReference>
<dbReference type="SFLD" id="SFLDS00003">
    <property type="entry name" value="Haloacid_Dehalogenase"/>
    <property type="match status" value="1"/>
</dbReference>
<accession>A0ABN6D8U7</accession>
<dbReference type="SFLD" id="SFLDG01129">
    <property type="entry name" value="C1.5:_HAD__Beta-PGM__Phosphata"/>
    <property type="match status" value="1"/>
</dbReference>
<dbReference type="InterPro" id="IPR036412">
    <property type="entry name" value="HAD-like_sf"/>
</dbReference>
<sequence length="242" mass="26021">MSGAMQNIASSAYSTSAKGQFNALIFDMDGTMIDSMGHHAHSWAVFAQRHGLAVDLPDLMRRTTGRTGAECMRELFQRPMPDDEAWVLIAEKEAIYRENFGPVFAEVAGFKLFFAQAQAMGLRVGVGTAGDRHNIAFAMQYLQLSGAPPPVVGGDEGLAGKPEPAIFLEVAKRLNTPADNCIVFEDAPFGIEAARRAGMRAVAICTSHPAHQLAGPHVMAAANNFLDLLESKFLETLNVATA</sequence>
<dbReference type="NCBIfam" id="TIGR01509">
    <property type="entry name" value="HAD-SF-IA-v3"/>
    <property type="match status" value="1"/>
</dbReference>